<dbReference type="GO" id="GO:0004540">
    <property type="term" value="F:RNA nuclease activity"/>
    <property type="evidence" value="ECO:0007669"/>
    <property type="project" value="TreeGrafter"/>
</dbReference>
<dbReference type="InterPro" id="IPR036816">
    <property type="entry name" value="RNaseA-like_dom_sf"/>
</dbReference>
<evidence type="ECO:0000256" key="8">
    <source>
        <dbReference type="RuleBase" id="RU000651"/>
    </source>
</evidence>
<dbReference type="PROSITE" id="PS00127">
    <property type="entry name" value="RNASE_PANCREATIC"/>
    <property type="match status" value="1"/>
</dbReference>
<evidence type="ECO:0000313" key="10">
    <source>
        <dbReference type="Ensembl" id="ENSSLUP00000031272.1"/>
    </source>
</evidence>
<evidence type="ECO:0000256" key="4">
    <source>
        <dbReference type="ARBA" id="ARBA00022722"/>
    </source>
</evidence>
<keyword evidence="11" id="KW-1185">Reference proteome</keyword>
<reference evidence="10" key="1">
    <citation type="submission" date="2025-08" db="UniProtKB">
        <authorList>
            <consortium name="Ensembl"/>
        </authorList>
    </citation>
    <scope>IDENTIFICATION</scope>
</reference>
<dbReference type="GO" id="GO:0003676">
    <property type="term" value="F:nucleic acid binding"/>
    <property type="evidence" value="ECO:0007669"/>
    <property type="project" value="InterPro"/>
</dbReference>
<dbReference type="GO" id="GO:0005576">
    <property type="term" value="C:extracellular region"/>
    <property type="evidence" value="ECO:0007669"/>
    <property type="project" value="UniProtKB-SubCell"/>
</dbReference>
<evidence type="ECO:0000256" key="2">
    <source>
        <dbReference type="ARBA" id="ARBA00005600"/>
    </source>
</evidence>
<dbReference type="Pfam" id="PF00074">
    <property type="entry name" value="RnaseA"/>
    <property type="match status" value="1"/>
</dbReference>
<keyword evidence="7" id="KW-1015">Disulfide bond</keyword>
<dbReference type="InterPro" id="IPR023411">
    <property type="entry name" value="RNaseA_AS"/>
</dbReference>
<dbReference type="GeneTree" id="ENSGT01010000228662"/>
<evidence type="ECO:0000256" key="1">
    <source>
        <dbReference type="ARBA" id="ARBA00004613"/>
    </source>
</evidence>
<dbReference type="Gene3D" id="3.10.130.10">
    <property type="entry name" value="Ribonuclease A-like domain"/>
    <property type="match status" value="1"/>
</dbReference>
<protein>
    <recommendedName>
        <fullName evidence="9">Ribonuclease A-domain domain-containing protein</fullName>
    </recommendedName>
</protein>
<keyword evidence="3" id="KW-0964">Secreted</keyword>
<dbReference type="SMART" id="SM00092">
    <property type="entry name" value="RNAse_Pc"/>
    <property type="match status" value="1"/>
</dbReference>
<organism evidence="10 11">
    <name type="scientific">Sander lucioperca</name>
    <name type="common">Pike-perch</name>
    <name type="synonym">Perca lucioperca</name>
    <dbReference type="NCBI Taxonomy" id="283035"/>
    <lineage>
        <taxon>Eukaryota</taxon>
        <taxon>Metazoa</taxon>
        <taxon>Chordata</taxon>
        <taxon>Craniata</taxon>
        <taxon>Vertebrata</taxon>
        <taxon>Euteleostomi</taxon>
        <taxon>Actinopterygii</taxon>
        <taxon>Neopterygii</taxon>
        <taxon>Teleostei</taxon>
        <taxon>Neoteleostei</taxon>
        <taxon>Acanthomorphata</taxon>
        <taxon>Eupercaria</taxon>
        <taxon>Perciformes</taxon>
        <taxon>Percoidei</taxon>
        <taxon>Percidae</taxon>
        <taxon>Luciopercinae</taxon>
        <taxon>Sander</taxon>
    </lineage>
</organism>
<dbReference type="PANTHER" id="PTHR11437">
    <property type="entry name" value="RIBONUCLEASE"/>
    <property type="match status" value="1"/>
</dbReference>
<name>A0A8C9YW70_SANLU</name>
<proteinExistence type="inferred from homology"/>
<dbReference type="SUPFAM" id="SSF54076">
    <property type="entry name" value="RNase A-like"/>
    <property type="match status" value="1"/>
</dbReference>
<reference evidence="10" key="2">
    <citation type="submission" date="2025-09" db="UniProtKB">
        <authorList>
            <consortium name="Ensembl"/>
        </authorList>
    </citation>
    <scope>IDENTIFICATION</scope>
</reference>
<accession>A0A8C9YW70</accession>
<dbReference type="PANTHER" id="PTHR11437:SF10">
    <property type="entry name" value="ANGIOGENIN-RELATED"/>
    <property type="match status" value="1"/>
</dbReference>
<evidence type="ECO:0000256" key="6">
    <source>
        <dbReference type="ARBA" id="ARBA00022801"/>
    </source>
</evidence>
<dbReference type="Ensembl" id="ENSSLUT00000032269.1">
    <property type="protein sequence ID" value="ENSSLUP00000031272.1"/>
    <property type="gene ID" value="ENSSLUG00000013985.1"/>
</dbReference>
<dbReference type="InterPro" id="IPR001427">
    <property type="entry name" value="RNaseA"/>
</dbReference>
<comment type="similarity">
    <text evidence="2 8">Belongs to the pancreatic ribonuclease family.</text>
</comment>
<dbReference type="GO" id="GO:0004519">
    <property type="term" value="F:endonuclease activity"/>
    <property type="evidence" value="ECO:0007669"/>
    <property type="project" value="UniProtKB-KW"/>
</dbReference>
<keyword evidence="5 8" id="KW-0255">Endonuclease</keyword>
<dbReference type="GO" id="GO:0016787">
    <property type="term" value="F:hydrolase activity"/>
    <property type="evidence" value="ECO:0007669"/>
    <property type="project" value="UniProtKB-KW"/>
</dbReference>
<keyword evidence="6 8" id="KW-0378">Hydrolase</keyword>
<comment type="subcellular location">
    <subcellularLocation>
        <location evidence="1">Secreted</location>
    </subcellularLocation>
</comment>
<feature type="domain" description="Ribonuclease A-domain" evidence="9">
    <location>
        <begin position="7"/>
        <end position="130"/>
    </location>
</feature>
<dbReference type="AlphaFoldDB" id="A0A8C9YW70"/>
<evidence type="ECO:0000256" key="3">
    <source>
        <dbReference type="ARBA" id="ARBA00022525"/>
    </source>
</evidence>
<dbReference type="InterPro" id="IPR023412">
    <property type="entry name" value="RNaseA_domain"/>
</dbReference>
<keyword evidence="4 8" id="KW-0540">Nuclease</keyword>
<evidence type="ECO:0000259" key="9">
    <source>
        <dbReference type="SMART" id="SM00092"/>
    </source>
</evidence>
<dbReference type="Proteomes" id="UP000694568">
    <property type="component" value="Unplaced"/>
</dbReference>
<evidence type="ECO:0000313" key="11">
    <source>
        <dbReference type="Proteomes" id="UP000694568"/>
    </source>
</evidence>
<sequence>MPDVFNAENPVDKFKNQHINEEMDDDSGTEVIDDRAITDENGNCKLTNTFIKAKFTSVKHVCGTGGQKYINENKPDVNNLRESRAPFNIVVCRLTDATVSPCEYNGADYNRYIVVPCDVKGDPVLFEKSY</sequence>
<dbReference type="GO" id="GO:0050830">
    <property type="term" value="P:defense response to Gram-positive bacterium"/>
    <property type="evidence" value="ECO:0007669"/>
    <property type="project" value="TreeGrafter"/>
</dbReference>
<evidence type="ECO:0000256" key="7">
    <source>
        <dbReference type="ARBA" id="ARBA00023157"/>
    </source>
</evidence>
<evidence type="ECO:0000256" key="5">
    <source>
        <dbReference type="ARBA" id="ARBA00022759"/>
    </source>
</evidence>